<dbReference type="SMART" id="SM00359">
    <property type="entry name" value="PUA"/>
    <property type="match status" value="1"/>
</dbReference>
<dbReference type="Pfam" id="PF17833">
    <property type="entry name" value="pre-PUA_NIP7"/>
    <property type="match status" value="1"/>
</dbReference>
<dbReference type="PANTHER" id="PTHR43137">
    <property type="entry name" value="DIHYDROOROTASE"/>
    <property type="match status" value="1"/>
</dbReference>
<dbReference type="STRING" id="1330021.A0A367L9B2"/>
<dbReference type="InterPro" id="IPR036974">
    <property type="entry name" value="PUA_sf"/>
</dbReference>
<dbReference type="GO" id="GO:0005737">
    <property type="term" value="C:cytoplasm"/>
    <property type="evidence" value="ECO:0007669"/>
    <property type="project" value="TreeGrafter"/>
</dbReference>
<reference evidence="9 10" key="1">
    <citation type="journal article" date="2015" name="BMC Genomics">
        <title>Insights from the genome of Ophiocordyceps polyrhachis-furcata to pathogenicity and host specificity in insect fungi.</title>
        <authorList>
            <person name="Wichadakul D."/>
            <person name="Kobmoo N."/>
            <person name="Ingsriswang S."/>
            <person name="Tangphatsornruang S."/>
            <person name="Chantasingh D."/>
            <person name="Luangsa-ard J.J."/>
            <person name="Eurwilaichitr L."/>
        </authorList>
    </citation>
    <scope>NUCLEOTIDE SEQUENCE [LARGE SCALE GENOMIC DNA]</scope>
    <source>
        <strain evidence="9 10">BCC 54312</strain>
    </source>
</reference>
<dbReference type="SUPFAM" id="SSF88697">
    <property type="entry name" value="PUA domain-like"/>
    <property type="match status" value="1"/>
</dbReference>
<keyword evidence="5" id="KW-0378">Hydrolase</keyword>
<dbReference type="CDD" id="cd21151">
    <property type="entry name" value="PUA_Nip7-like"/>
    <property type="match status" value="1"/>
</dbReference>
<evidence type="ECO:0000256" key="4">
    <source>
        <dbReference type="ARBA" id="ARBA00022723"/>
    </source>
</evidence>
<dbReference type="InterPro" id="IPR040598">
    <property type="entry name" value="NIP7_N"/>
</dbReference>
<dbReference type="Gene3D" id="2.30.130.10">
    <property type="entry name" value="PUA domain"/>
    <property type="match status" value="1"/>
</dbReference>
<protein>
    <recommendedName>
        <fullName evidence="3">dihydroorotase</fullName>
        <ecNumber evidence="3">3.5.2.3</ecNumber>
    </recommendedName>
</protein>
<keyword evidence="4" id="KW-0479">Metal-binding</keyword>
<evidence type="ECO:0000256" key="6">
    <source>
        <dbReference type="ARBA" id="ARBA00022833"/>
    </source>
</evidence>
<dbReference type="CDD" id="cd21146">
    <property type="entry name" value="Nip7_N_euk"/>
    <property type="match status" value="1"/>
</dbReference>
<evidence type="ECO:0000313" key="10">
    <source>
        <dbReference type="Proteomes" id="UP000253664"/>
    </source>
</evidence>
<dbReference type="GO" id="GO:0046872">
    <property type="term" value="F:metal ion binding"/>
    <property type="evidence" value="ECO:0007669"/>
    <property type="project" value="UniProtKB-KW"/>
</dbReference>
<dbReference type="InterPro" id="IPR015947">
    <property type="entry name" value="PUA-like_sf"/>
</dbReference>
<evidence type="ECO:0000256" key="3">
    <source>
        <dbReference type="ARBA" id="ARBA00012860"/>
    </source>
</evidence>
<evidence type="ECO:0000313" key="9">
    <source>
        <dbReference type="EMBL" id="RCI11009.1"/>
    </source>
</evidence>
<evidence type="ECO:0000256" key="2">
    <source>
        <dbReference type="ARBA" id="ARBA00005631"/>
    </source>
</evidence>
<dbReference type="GO" id="GO:0004151">
    <property type="term" value="F:dihydroorotase activity"/>
    <property type="evidence" value="ECO:0007669"/>
    <property type="project" value="UniProtKB-EC"/>
</dbReference>
<evidence type="ECO:0000256" key="1">
    <source>
        <dbReference type="ARBA" id="ARBA00004880"/>
    </source>
</evidence>
<dbReference type="InterPro" id="IPR002478">
    <property type="entry name" value="PUA"/>
</dbReference>
<evidence type="ECO:0000256" key="5">
    <source>
        <dbReference type="ARBA" id="ARBA00022801"/>
    </source>
</evidence>
<dbReference type="InterPro" id="IPR032466">
    <property type="entry name" value="Metal_Hydrolase"/>
</dbReference>
<keyword evidence="10" id="KW-1185">Reference proteome</keyword>
<dbReference type="Pfam" id="PF01979">
    <property type="entry name" value="Amidohydro_1"/>
    <property type="match status" value="1"/>
</dbReference>
<dbReference type="InterPro" id="IPR002195">
    <property type="entry name" value="Dihydroorotase_CS"/>
</dbReference>
<dbReference type="Gene3D" id="3.20.20.140">
    <property type="entry name" value="Metal-dependent hydrolases"/>
    <property type="match status" value="1"/>
</dbReference>
<accession>A0A367L9B2</accession>
<dbReference type="GO" id="GO:0006207">
    <property type="term" value="P:'de novo' pyrimidine nucleobase biosynthetic process"/>
    <property type="evidence" value="ECO:0007669"/>
    <property type="project" value="TreeGrafter"/>
</dbReference>
<dbReference type="GO" id="GO:0003723">
    <property type="term" value="F:RNA binding"/>
    <property type="evidence" value="ECO:0007669"/>
    <property type="project" value="InterPro"/>
</dbReference>
<dbReference type="SUPFAM" id="SSF51556">
    <property type="entry name" value="Metallo-dependent hydrolases"/>
    <property type="match status" value="1"/>
</dbReference>
<organism evidence="9 10">
    <name type="scientific">Ophiocordyceps polyrhachis-furcata BCC 54312</name>
    <dbReference type="NCBI Taxonomy" id="1330021"/>
    <lineage>
        <taxon>Eukaryota</taxon>
        <taxon>Fungi</taxon>
        <taxon>Dikarya</taxon>
        <taxon>Ascomycota</taxon>
        <taxon>Pezizomycotina</taxon>
        <taxon>Sordariomycetes</taxon>
        <taxon>Hypocreomycetidae</taxon>
        <taxon>Hypocreales</taxon>
        <taxon>Ophiocordycipitaceae</taxon>
        <taxon>Ophiocordyceps</taxon>
    </lineage>
</organism>
<dbReference type="Proteomes" id="UP000253664">
    <property type="component" value="Unassembled WGS sequence"/>
</dbReference>
<dbReference type="GO" id="GO:0044205">
    <property type="term" value="P:'de novo' UMP biosynthetic process"/>
    <property type="evidence" value="ECO:0007669"/>
    <property type="project" value="UniProtKB-UniPathway"/>
</dbReference>
<dbReference type="InterPro" id="IPR006680">
    <property type="entry name" value="Amidohydro-rel"/>
</dbReference>
<comment type="pathway">
    <text evidence="1">Pyrimidine metabolism; UMP biosynthesis via de novo pathway; (S)-dihydroorotate from bicarbonate: step 3/3.</text>
</comment>
<dbReference type="PANTHER" id="PTHR43137:SF1">
    <property type="entry name" value="DIHYDROOROTASE"/>
    <property type="match status" value="1"/>
</dbReference>
<dbReference type="Pfam" id="PF03657">
    <property type="entry name" value="UPF0113"/>
    <property type="match status" value="1"/>
</dbReference>
<keyword evidence="6" id="KW-0862">Zinc</keyword>
<name>A0A367L9B2_9HYPO</name>
<comment type="similarity">
    <text evidence="2">Belongs to the metallo-dependent hydrolases superfamily. DHOase family. Class II DHOase subfamily.</text>
</comment>
<proteinExistence type="inferred from homology"/>
<dbReference type="AlphaFoldDB" id="A0A367L9B2"/>
<keyword evidence="7" id="KW-0665">Pyrimidine biosynthesis</keyword>
<dbReference type="EC" id="3.5.2.3" evidence="3"/>
<comment type="caution">
    <text evidence="9">The sequence shown here is derived from an EMBL/GenBank/DDBJ whole genome shotgun (WGS) entry which is preliminary data.</text>
</comment>
<dbReference type="Gene3D" id="3.10.450.220">
    <property type="match status" value="1"/>
</dbReference>
<dbReference type="SUPFAM" id="SSF88802">
    <property type="entry name" value="Pre-PUA domain"/>
    <property type="match status" value="1"/>
</dbReference>
<dbReference type="OrthoDB" id="1670005at2759"/>
<dbReference type="PROSITE" id="PS00483">
    <property type="entry name" value="DIHYDROOROTASE_2"/>
    <property type="match status" value="1"/>
</dbReference>
<evidence type="ECO:0000256" key="7">
    <source>
        <dbReference type="ARBA" id="ARBA00022975"/>
    </source>
</evidence>
<dbReference type="PROSITE" id="PS50890">
    <property type="entry name" value="PUA"/>
    <property type="match status" value="1"/>
</dbReference>
<gene>
    <name evidence="9" type="ORF">L249_5251</name>
</gene>
<dbReference type="FunFam" id="3.10.450.220:FF:000001">
    <property type="entry name" value="60S ribosome subunit biogenesis protein NIP7 homolog"/>
    <property type="match status" value="1"/>
</dbReference>
<evidence type="ECO:0000259" key="8">
    <source>
        <dbReference type="SMART" id="SM00359"/>
    </source>
</evidence>
<dbReference type="InterPro" id="IPR055359">
    <property type="entry name" value="Nip7_N_euk"/>
</dbReference>
<dbReference type="InterPro" id="IPR004721">
    <property type="entry name" value="DHOdimr"/>
</dbReference>
<dbReference type="PROSITE" id="PS00482">
    <property type="entry name" value="DIHYDROOROTASE_1"/>
    <property type="match status" value="1"/>
</dbReference>
<sequence length="567" mass="61530">MRPLTESETRTVLNKLANYAGSSLKDLFAPLDKSAKPDHHVLRLSRSRVYYVRLSLANLATSVVRDKLLSCGTCLGRFTKSGKFHLHITALPVLAPIARYKIWLRPNGVMPFLYGGNIVKAHVGRWSQDCPEHLGVVIYTMDDVPLGFGVTAKSAAAGQQLGPTGVVMPLQRTTIVKDVAKDGQTHLGRNGEPSSVYATMKLAQVDSLELPASADMHVHLRQGEMMDLVVPLIRQGGVDTVFVMASCSIFALQPNLQPPITSVAQALEYRDRLRAVEPNVHYLMSLFRQLHPSVTPEVIVEAAAAGIAGVKMYPQGVTTNSDSGVVSVDDYAAVFAEMERQDLVLNIHGEIATEPAQGVSLEVAFLPVLHRLHKDYPRLRIVLEHCSTAEAVDAVLACGPSVAATITAHHLYLTGDMSQSDPLCFCKPIPKKPADRDALIRAVCSGDSKFFFGSDSAPHPLAAKIGSQTVPAGVFTQPFATQLVVLALQEAVERGVIAEDAVTQQKLESFLSRWGRRFYKLPVDAGGARILLERRDERIPPFVASADDGLRVGLSKAGSAVFGLRWL</sequence>
<dbReference type="UniPathway" id="UPA00070">
    <property type="reaction ID" value="UER00117"/>
</dbReference>
<dbReference type="InterPro" id="IPR005155">
    <property type="entry name" value="UPF0113_PUA"/>
</dbReference>
<dbReference type="EMBL" id="LKCN02000011">
    <property type="protein sequence ID" value="RCI11009.1"/>
    <property type="molecule type" value="Genomic_DNA"/>
</dbReference>
<feature type="domain" description="PUA" evidence="8">
    <location>
        <begin position="100"/>
        <end position="175"/>
    </location>
</feature>